<evidence type="ECO:0000313" key="6">
    <source>
        <dbReference type="EMBL" id="CAH9144235.1"/>
    </source>
</evidence>
<keyword evidence="7" id="KW-1185">Reference proteome</keyword>
<accession>A0AAV0G8U0</accession>
<keyword evidence="4" id="KW-0804">Transcription</keyword>
<name>A0AAV0G8U0_9ASTE</name>
<evidence type="ECO:0000256" key="1">
    <source>
        <dbReference type="ARBA" id="ARBA00004123"/>
    </source>
</evidence>
<evidence type="ECO:0000256" key="2">
    <source>
        <dbReference type="ARBA" id="ARBA00023015"/>
    </source>
</evidence>
<evidence type="ECO:0000256" key="4">
    <source>
        <dbReference type="ARBA" id="ARBA00023163"/>
    </source>
</evidence>
<keyword evidence="3" id="KW-0238">DNA-binding</keyword>
<dbReference type="InterPro" id="IPR015300">
    <property type="entry name" value="DNA-bd_pseudobarrel_sf"/>
</dbReference>
<comment type="caution">
    <text evidence="6">The sequence shown here is derived from an EMBL/GenBank/DDBJ whole genome shotgun (WGS) entry which is preliminary data.</text>
</comment>
<proteinExistence type="predicted"/>
<keyword evidence="2" id="KW-0805">Transcription regulation</keyword>
<evidence type="ECO:0000256" key="3">
    <source>
        <dbReference type="ARBA" id="ARBA00023125"/>
    </source>
</evidence>
<gene>
    <name evidence="6" type="ORF">CEPIT_LOCUS41291</name>
</gene>
<dbReference type="Proteomes" id="UP001152523">
    <property type="component" value="Unassembled WGS sequence"/>
</dbReference>
<evidence type="ECO:0000256" key="5">
    <source>
        <dbReference type="ARBA" id="ARBA00023242"/>
    </source>
</evidence>
<keyword evidence="5" id="KW-0539">Nucleus</keyword>
<reference evidence="6" key="1">
    <citation type="submission" date="2022-07" db="EMBL/GenBank/DDBJ databases">
        <authorList>
            <person name="Macas J."/>
            <person name="Novak P."/>
            <person name="Neumann P."/>
        </authorList>
    </citation>
    <scope>NUCLEOTIDE SEQUENCE</scope>
</reference>
<evidence type="ECO:0000313" key="7">
    <source>
        <dbReference type="Proteomes" id="UP001152523"/>
    </source>
</evidence>
<dbReference type="GO" id="GO:0005634">
    <property type="term" value="C:nucleus"/>
    <property type="evidence" value="ECO:0007669"/>
    <property type="project" value="UniProtKB-SubCell"/>
</dbReference>
<dbReference type="EMBL" id="CAMAPF010001062">
    <property type="protein sequence ID" value="CAH9144235.1"/>
    <property type="molecule type" value="Genomic_DNA"/>
</dbReference>
<protein>
    <submittedName>
        <fullName evidence="6">Uncharacterized protein</fullName>
    </submittedName>
</protein>
<sequence length="258" mass="29428">MPLLTACPNSTTIHSLDVFGSSLVWCMLDMEHFERVKIPPCMHRHLFEHTKSEAILRYGNTAWPVAVRGYTFDHEFTNFLVENDIPFDGFVLLRHIGNFIFDVLLFDTDGHSRNLGEPPNANLNPNLSGDQFFVYAQSAISNCSYRKLFRPPSFLYIPTKTTTSACETFLKNCCDTRGQILIMHGEMQDPFYGGEMDLLQEIQFNFHLDPTYSLVFFKSGSGKLRLLALSKCNVEEPPHQSHTYELNSQVCTHTTTEA</sequence>
<dbReference type="GO" id="GO:0003677">
    <property type="term" value="F:DNA binding"/>
    <property type="evidence" value="ECO:0007669"/>
    <property type="project" value="UniProtKB-KW"/>
</dbReference>
<organism evidence="6 7">
    <name type="scientific">Cuscuta epithymum</name>
    <dbReference type="NCBI Taxonomy" id="186058"/>
    <lineage>
        <taxon>Eukaryota</taxon>
        <taxon>Viridiplantae</taxon>
        <taxon>Streptophyta</taxon>
        <taxon>Embryophyta</taxon>
        <taxon>Tracheophyta</taxon>
        <taxon>Spermatophyta</taxon>
        <taxon>Magnoliopsida</taxon>
        <taxon>eudicotyledons</taxon>
        <taxon>Gunneridae</taxon>
        <taxon>Pentapetalae</taxon>
        <taxon>asterids</taxon>
        <taxon>lamiids</taxon>
        <taxon>Solanales</taxon>
        <taxon>Convolvulaceae</taxon>
        <taxon>Cuscuteae</taxon>
        <taxon>Cuscuta</taxon>
        <taxon>Cuscuta subgen. Cuscuta</taxon>
    </lineage>
</organism>
<dbReference type="SUPFAM" id="SSF101936">
    <property type="entry name" value="DNA-binding pseudobarrel domain"/>
    <property type="match status" value="1"/>
</dbReference>
<dbReference type="AlphaFoldDB" id="A0AAV0G8U0"/>
<comment type="subcellular location">
    <subcellularLocation>
        <location evidence="1">Nucleus</location>
    </subcellularLocation>
</comment>